<dbReference type="EMBL" id="FP565575">
    <property type="protein sequence ID" value="CBE68830.1"/>
    <property type="molecule type" value="Genomic_DNA"/>
</dbReference>
<dbReference type="STRING" id="671143.DAMO_1772"/>
<feature type="region of interest" description="Disordered" evidence="1">
    <location>
        <begin position="88"/>
        <end position="115"/>
    </location>
</feature>
<reference evidence="2 3" key="1">
    <citation type="journal article" date="2010" name="Nature">
        <title>Nitrite-driven anaerobic methane oxidation by oxygenic bacteria.</title>
        <authorList>
            <person name="Ettwig K.F."/>
            <person name="Butler M.K."/>
            <person name="Le Paslier D."/>
            <person name="Pelletier E."/>
            <person name="Mangenot S."/>
            <person name="Kuypers M.M.M."/>
            <person name="Schreiber F."/>
            <person name="Dutilh B.E."/>
            <person name="Zedelius J."/>
            <person name="de Beer D."/>
            <person name="Gloerich J."/>
            <person name="Wessels H.J.C.T."/>
            <person name="van Allen T."/>
            <person name="Luesken F."/>
            <person name="Wu M."/>
            <person name="van de Pas-Schoonen K.T."/>
            <person name="Op den Camp H.J.M."/>
            <person name="Janssen-Megens E.M."/>
            <person name="Francoijs K-J."/>
            <person name="Stunnenberg H."/>
            <person name="Weissenbach J."/>
            <person name="Jetten M.S.M."/>
            <person name="Strous M."/>
        </authorList>
    </citation>
    <scope>NUCLEOTIDE SEQUENCE [LARGE SCALE GENOMIC DNA]</scope>
</reference>
<accession>D5MGE9</accession>
<organism evidence="2 3">
    <name type="scientific">Methylomirabilis oxygeniifera</name>
    <dbReference type="NCBI Taxonomy" id="671143"/>
    <lineage>
        <taxon>Bacteria</taxon>
        <taxon>Candidatus Methylomirabilota</taxon>
        <taxon>Candidatus Methylomirabilia</taxon>
        <taxon>Candidatus Methylomirabilales</taxon>
        <taxon>Candidatus Methylomirabilaceae</taxon>
        <taxon>Candidatus Methylomirabilis</taxon>
    </lineage>
</organism>
<dbReference type="HOGENOM" id="CLU_2104540_0_0_0"/>
<proteinExistence type="predicted"/>
<evidence type="ECO:0000313" key="2">
    <source>
        <dbReference type="EMBL" id="CBE68830.1"/>
    </source>
</evidence>
<evidence type="ECO:0000313" key="3">
    <source>
        <dbReference type="Proteomes" id="UP000006898"/>
    </source>
</evidence>
<dbReference type="Proteomes" id="UP000006898">
    <property type="component" value="Chromosome"/>
</dbReference>
<protein>
    <submittedName>
        <fullName evidence="2">Uncharacterized protein</fullName>
    </submittedName>
</protein>
<sequence>MRIDQVRILEVVRAYEKSRAGVGRRQEQDADTYPAVRDEVLISTEAKRRQILDRVLGQVVERLKSLPPSEIRLPDIDAVLEEAAQDIGRAPLDPEEKAHLRETGLADLRRARALR</sequence>
<feature type="compositionally biased region" description="Basic and acidic residues" evidence="1">
    <location>
        <begin position="92"/>
        <end position="115"/>
    </location>
</feature>
<gene>
    <name evidence="2" type="ORF">DAMO_1772</name>
</gene>
<name>D5MGE9_METO1</name>
<evidence type="ECO:0000256" key="1">
    <source>
        <dbReference type="SAM" id="MobiDB-lite"/>
    </source>
</evidence>
<dbReference type="AlphaFoldDB" id="D5MGE9"/>
<dbReference type="KEGG" id="mox:DAMO_1772"/>